<sequence length="254" mass="28672">MLVPANVLFEELAMKELLYIQLVDQLRKKIQLGVLKPGDMLPSENELSQEYQISRVTVRKSLSLLEQEGYTYSAPGKGYFVREPVTDKYILNFNEMNNAGGSAASSKLLEVNVVPPSTKMMYELQIPDDRYVIVIKRLLLAEGAPIAYDVKYLPYNRGLPLVEREIKYATFPELAGKKTSLFSIKKDLKICAKNASGGVCPLLNVEEGHPLLVISQKLYTAENKVIGWGEIYYIAEFCELNAMWSFGQRLYDNG</sequence>
<dbReference type="SUPFAM" id="SSF64288">
    <property type="entry name" value="Chorismate lyase-like"/>
    <property type="match status" value="1"/>
</dbReference>
<dbReference type="Pfam" id="PF07702">
    <property type="entry name" value="UTRA"/>
    <property type="match status" value="1"/>
</dbReference>
<dbReference type="InterPro" id="IPR028978">
    <property type="entry name" value="Chorismate_lyase_/UTRA_dom_sf"/>
</dbReference>
<dbReference type="Proteomes" id="UP000054623">
    <property type="component" value="Unassembled WGS sequence"/>
</dbReference>
<feature type="domain" description="HTH gntR-type" evidence="4">
    <location>
        <begin position="16"/>
        <end position="84"/>
    </location>
</feature>
<dbReference type="GO" id="GO:0003700">
    <property type="term" value="F:DNA-binding transcription factor activity"/>
    <property type="evidence" value="ECO:0007669"/>
    <property type="project" value="InterPro"/>
</dbReference>
<dbReference type="PRINTS" id="PR00035">
    <property type="entry name" value="HTHGNTR"/>
</dbReference>
<dbReference type="SMART" id="SM00345">
    <property type="entry name" value="HTH_GNTR"/>
    <property type="match status" value="1"/>
</dbReference>
<dbReference type="InterPro" id="IPR036388">
    <property type="entry name" value="WH-like_DNA-bd_sf"/>
</dbReference>
<dbReference type="InterPro" id="IPR011663">
    <property type="entry name" value="UTRA"/>
</dbReference>
<dbReference type="EMBL" id="LOCK01000072">
    <property type="protein sequence ID" value="KTE89656.1"/>
    <property type="molecule type" value="Genomic_DNA"/>
</dbReference>
<keyword evidence="3" id="KW-0804">Transcription</keyword>
<dbReference type="Gene3D" id="1.10.10.10">
    <property type="entry name" value="Winged helix-like DNA-binding domain superfamily/Winged helix DNA-binding domain"/>
    <property type="match status" value="1"/>
</dbReference>
<gene>
    <name evidence="5" type="ORF">AT727_12565</name>
</gene>
<dbReference type="InterPro" id="IPR050679">
    <property type="entry name" value="Bact_HTH_transcr_reg"/>
</dbReference>
<dbReference type="AlphaFoldDB" id="A0A0W1JE62"/>
<dbReference type="OrthoDB" id="46236at2"/>
<name>A0A0W1JE62_DESHA</name>
<evidence type="ECO:0000313" key="6">
    <source>
        <dbReference type="Proteomes" id="UP000054623"/>
    </source>
</evidence>
<dbReference type="InterPro" id="IPR000524">
    <property type="entry name" value="Tscrpt_reg_HTH_GntR"/>
</dbReference>
<dbReference type="InterPro" id="IPR036390">
    <property type="entry name" value="WH_DNA-bd_sf"/>
</dbReference>
<evidence type="ECO:0000313" key="5">
    <source>
        <dbReference type="EMBL" id="KTE89656.1"/>
    </source>
</evidence>
<dbReference type="CDD" id="cd07377">
    <property type="entry name" value="WHTH_GntR"/>
    <property type="match status" value="1"/>
</dbReference>
<dbReference type="SUPFAM" id="SSF46785">
    <property type="entry name" value="Winged helix' DNA-binding domain"/>
    <property type="match status" value="1"/>
</dbReference>
<protein>
    <submittedName>
        <fullName evidence="5">GntR family transcriptional regulator</fullName>
    </submittedName>
</protein>
<evidence type="ECO:0000256" key="2">
    <source>
        <dbReference type="ARBA" id="ARBA00023125"/>
    </source>
</evidence>
<dbReference type="PROSITE" id="PS50949">
    <property type="entry name" value="HTH_GNTR"/>
    <property type="match status" value="1"/>
</dbReference>
<accession>A0A0W1JE62</accession>
<dbReference type="PANTHER" id="PTHR44846">
    <property type="entry name" value="MANNOSYL-D-GLYCERATE TRANSPORT/METABOLISM SYSTEM REPRESSOR MNGR-RELATED"/>
    <property type="match status" value="1"/>
</dbReference>
<dbReference type="PANTHER" id="PTHR44846:SF1">
    <property type="entry name" value="MANNOSYL-D-GLYCERATE TRANSPORT_METABOLISM SYSTEM REPRESSOR MNGR-RELATED"/>
    <property type="match status" value="1"/>
</dbReference>
<organism evidence="5 6">
    <name type="scientific">Desulfitobacterium hafniense</name>
    <name type="common">Desulfitobacterium frappieri</name>
    <dbReference type="NCBI Taxonomy" id="49338"/>
    <lineage>
        <taxon>Bacteria</taxon>
        <taxon>Bacillati</taxon>
        <taxon>Bacillota</taxon>
        <taxon>Clostridia</taxon>
        <taxon>Eubacteriales</taxon>
        <taxon>Desulfitobacteriaceae</taxon>
        <taxon>Desulfitobacterium</taxon>
    </lineage>
</organism>
<dbReference type="GO" id="GO:0045892">
    <property type="term" value="P:negative regulation of DNA-templated transcription"/>
    <property type="evidence" value="ECO:0007669"/>
    <property type="project" value="TreeGrafter"/>
</dbReference>
<reference evidence="5 6" key="1">
    <citation type="submission" date="2015-12" db="EMBL/GenBank/DDBJ databases">
        <title>Draft Genome Sequence of Desulfitobacterium hafniense Strain DH, a Sulfate-reducing Bacterium Isolated from Paddy Soils.</title>
        <authorList>
            <person name="Bao P."/>
            <person name="Zhang X."/>
            <person name="Li G."/>
        </authorList>
    </citation>
    <scope>NUCLEOTIDE SEQUENCE [LARGE SCALE GENOMIC DNA]</scope>
    <source>
        <strain evidence="5 6">DH</strain>
    </source>
</reference>
<keyword evidence="2" id="KW-0238">DNA-binding</keyword>
<dbReference type="SMART" id="SM00866">
    <property type="entry name" value="UTRA"/>
    <property type="match status" value="1"/>
</dbReference>
<evidence type="ECO:0000256" key="1">
    <source>
        <dbReference type="ARBA" id="ARBA00023015"/>
    </source>
</evidence>
<evidence type="ECO:0000256" key="3">
    <source>
        <dbReference type="ARBA" id="ARBA00023163"/>
    </source>
</evidence>
<evidence type="ECO:0000259" key="4">
    <source>
        <dbReference type="PROSITE" id="PS50949"/>
    </source>
</evidence>
<dbReference type="Gene3D" id="3.40.1410.10">
    <property type="entry name" value="Chorismate lyase-like"/>
    <property type="match status" value="1"/>
</dbReference>
<proteinExistence type="predicted"/>
<keyword evidence="1" id="KW-0805">Transcription regulation</keyword>
<dbReference type="Pfam" id="PF00392">
    <property type="entry name" value="GntR"/>
    <property type="match status" value="1"/>
</dbReference>
<dbReference type="GO" id="GO:0003677">
    <property type="term" value="F:DNA binding"/>
    <property type="evidence" value="ECO:0007669"/>
    <property type="project" value="UniProtKB-KW"/>
</dbReference>
<comment type="caution">
    <text evidence="5">The sequence shown here is derived from an EMBL/GenBank/DDBJ whole genome shotgun (WGS) entry which is preliminary data.</text>
</comment>